<gene>
    <name evidence="1" type="ORF">GCM10011575_24460</name>
</gene>
<name>A0A917SAY6_9ACTN</name>
<organism evidence="1 2">
    <name type="scientific">Microlunatus endophyticus</name>
    <dbReference type="NCBI Taxonomy" id="1716077"/>
    <lineage>
        <taxon>Bacteria</taxon>
        <taxon>Bacillati</taxon>
        <taxon>Actinomycetota</taxon>
        <taxon>Actinomycetes</taxon>
        <taxon>Propionibacteriales</taxon>
        <taxon>Propionibacteriaceae</taxon>
        <taxon>Microlunatus</taxon>
    </lineage>
</organism>
<keyword evidence="2" id="KW-1185">Reference proteome</keyword>
<accession>A0A917SAY6</accession>
<dbReference type="Proteomes" id="UP000613840">
    <property type="component" value="Unassembled WGS sequence"/>
</dbReference>
<protein>
    <submittedName>
        <fullName evidence="1">Uncharacterized protein</fullName>
    </submittedName>
</protein>
<proteinExistence type="predicted"/>
<reference evidence="1" key="1">
    <citation type="journal article" date="2014" name="Int. J. Syst. Evol. Microbiol.">
        <title>Complete genome sequence of Corynebacterium casei LMG S-19264T (=DSM 44701T), isolated from a smear-ripened cheese.</title>
        <authorList>
            <consortium name="US DOE Joint Genome Institute (JGI-PGF)"/>
            <person name="Walter F."/>
            <person name="Albersmeier A."/>
            <person name="Kalinowski J."/>
            <person name="Ruckert C."/>
        </authorList>
    </citation>
    <scope>NUCLEOTIDE SEQUENCE</scope>
    <source>
        <strain evidence="1">CGMCC 4.7306</strain>
    </source>
</reference>
<evidence type="ECO:0000313" key="2">
    <source>
        <dbReference type="Proteomes" id="UP000613840"/>
    </source>
</evidence>
<evidence type="ECO:0000313" key="1">
    <source>
        <dbReference type="EMBL" id="GGL65219.1"/>
    </source>
</evidence>
<comment type="caution">
    <text evidence="1">The sequence shown here is derived from an EMBL/GenBank/DDBJ whole genome shotgun (WGS) entry which is preliminary data.</text>
</comment>
<dbReference type="AlphaFoldDB" id="A0A917SAY6"/>
<reference evidence="1" key="2">
    <citation type="submission" date="2020-09" db="EMBL/GenBank/DDBJ databases">
        <authorList>
            <person name="Sun Q."/>
            <person name="Zhou Y."/>
        </authorList>
    </citation>
    <scope>NUCLEOTIDE SEQUENCE</scope>
    <source>
        <strain evidence="1">CGMCC 4.7306</strain>
    </source>
</reference>
<sequence>MRVAIDQTRKHRRPSTVDHKLITHRAQTGTDLGDDTVLHPDRIGGHDLNAIEDPDLLKKK</sequence>
<dbReference type="EMBL" id="BMMZ01000005">
    <property type="protein sequence ID" value="GGL65219.1"/>
    <property type="molecule type" value="Genomic_DNA"/>
</dbReference>